<protein>
    <submittedName>
        <fullName evidence="7">ARF/SAR superfamily</fullName>
    </submittedName>
</protein>
<dbReference type="EMBL" id="QZAL01000031">
    <property type="protein sequence ID" value="THW45961.1"/>
    <property type="molecule type" value="Genomic_DNA"/>
</dbReference>
<feature type="compositionally biased region" description="Basic and acidic residues" evidence="6">
    <location>
        <begin position="43"/>
        <end position="56"/>
    </location>
</feature>
<feature type="binding site" evidence="3">
    <location>
        <begin position="90"/>
        <end position="97"/>
    </location>
    <ligand>
        <name>GTP</name>
        <dbReference type="ChEBI" id="CHEBI:37565"/>
    </ligand>
</feature>
<evidence type="ECO:0000256" key="1">
    <source>
        <dbReference type="ARBA" id="ARBA00022741"/>
    </source>
</evidence>
<feature type="binding site" evidence="3">
    <location>
        <position position="155"/>
    </location>
    <ligand>
        <name>GTP</name>
        <dbReference type="ChEBI" id="CHEBI:37565"/>
    </ligand>
</feature>
<reference evidence="7 8" key="1">
    <citation type="submission" date="2018-10" db="EMBL/GenBank/DDBJ databases">
        <title>Fifty Aureobasidium pullulans genomes reveal a recombining polyextremotolerant generalist.</title>
        <authorList>
            <person name="Gostincar C."/>
            <person name="Turk M."/>
            <person name="Zajc J."/>
            <person name="Gunde-Cimerman N."/>
        </authorList>
    </citation>
    <scope>NUCLEOTIDE SEQUENCE [LARGE SCALE GENOMIC DNA]</scope>
    <source>
        <strain evidence="7 8">EXF-11013</strain>
    </source>
</reference>
<feature type="non-terminal residue" evidence="7">
    <location>
        <position position="1"/>
    </location>
</feature>
<dbReference type="AlphaFoldDB" id="A0A4T0D2B5"/>
<comment type="caution">
    <text evidence="7">The sequence shown here is derived from an EMBL/GenBank/DDBJ whole genome shotgun (WGS) entry which is preliminary data.</text>
</comment>
<feature type="binding site" evidence="4">
    <location>
        <position position="133"/>
    </location>
    <ligand>
        <name>Mg(2+)</name>
        <dbReference type="ChEBI" id="CHEBI:18420"/>
    </ligand>
</feature>
<evidence type="ECO:0000256" key="5">
    <source>
        <dbReference type="RuleBase" id="RU003925"/>
    </source>
</evidence>
<feature type="binding site" evidence="4">
    <location>
        <position position="97"/>
    </location>
    <ligand>
        <name>Mg(2+)</name>
        <dbReference type="ChEBI" id="CHEBI:18420"/>
    </ligand>
</feature>
<keyword evidence="4" id="KW-0479">Metal-binding</keyword>
<dbReference type="InterPro" id="IPR024156">
    <property type="entry name" value="Small_GTPase_ARF"/>
</dbReference>
<dbReference type="Pfam" id="PF00025">
    <property type="entry name" value="Arf"/>
    <property type="match status" value="1"/>
</dbReference>
<dbReference type="GO" id="GO:0005525">
    <property type="term" value="F:GTP binding"/>
    <property type="evidence" value="ECO:0007669"/>
    <property type="project" value="UniProtKB-KW"/>
</dbReference>
<evidence type="ECO:0000256" key="3">
    <source>
        <dbReference type="PIRSR" id="PIRSR606689-1"/>
    </source>
</evidence>
<dbReference type="PRINTS" id="PR00328">
    <property type="entry name" value="SAR1GTPBP"/>
</dbReference>
<dbReference type="GO" id="GO:0046872">
    <property type="term" value="F:metal ion binding"/>
    <property type="evidence" value="ECO:0007669"/>
    <property type="project" value="UniProtKB-KW"/>
</dbReference>
<keyword evidence="4" id="KW-0460">Magnesium</keyword>
<feature type="region of interest" description="Disordered" evidence="6">
    <location>
        <begin position="30"/>
        <end position="66"/>
    </location>
</feature>
<evidence type="ECO:0000313" key="8">
    <source>
        <dbReference type="Proteomes" id="UP000310687"/>
    </source>
</evidence>
<dbReference type="SMART" id="SM00177">
    <property type="entry name" value="ARF"/>
    <property type="match status" value="1"/>
</dbReference>
<dbReference type="Gene3D" id="3.40.50.300">
    <property type="entry name" value="P-loop containing nucleotide triphosphate hydrolases"/>
    <property type="match status" value="1"/>
</dbReference>
<feature type="binding site" evidence="3">
    <location>
        <begin position="211"/>
        <end position="214"/>
    </location>
    <ligand>
        <name>GTP</name>
        <dbReference type="ChEBI" id="CHEBI:37565"/>
    </ligand>
</feature>
<dbReference type="GO" id="GO:0003924">
    <property type="term" value="F:GTPase activity"/>
    <property type="evidence" value="ECO:0007669"/>
    <property type="project" value="InterPro"/>
</dbReference>
<name>A0A4T0D2B5_AURPU</name>
<sequence>NNNPSTPLRRGTLGLRNLLEYRQSICTPKQQTQEACARHRKQTTKEHAERNKEASTNKKQHAQPHSMGGYLSTLSRLVWAKKEIRILILGLDNAGKTTLLYRLKVRLLLMPFPCTALTDSFRQIGEVVTTIPTIGFNVESVNYKNLNFNVWDLGGQTSIRPYWRCYYANTAAVIFVIDSTDVDRLSTAADELSAMLNEEELRDAALLVFANKQDQPGAKGAGDISEALRLGELKDRNWTIVACSAIDGRGVSEGMDWMVQTVQSDSS</sequence>
<dbReference type="SMART" id="SM00178">
    <property type="entry name" value="SAR"/>
    <property type="match status" value="1"/>
</dbReference>
<evidence type="ECO:0000256" key="2">
    <source>
        <dbReference type="ARBA" id="ARBA00023134"/>
    </source>
</evidence>
<dbReference type="FunFam" id="3.40.50.300:FF:000624">
    <property type="entry name" value="ADP-ribosylation factor 1"/>
    <property type="match status" value="1"/>
</dbReference>
<dbReference type="SUPFAM" id="SSF52540">
    <property type="entry name" value="P-loop containing nucleoside triphosphate hydrolases"/>
    <property type="match status" value="1"/>
</dbReference>
<dbReference type="InterPro" id="IPR006689">
    <property type="entry name" value="Small_GTPase_ARF/SAR"/>
</dbReference>
<dbReference type="InterPro" id="IPR027417">
    <property type="entry name" value="P-loop_NTPase"/>
</dbReference>
<dbReference type="PANTHER" id="PTHR11711">
    <property type="entry name" value="ADP RIBOSYLATION FACTOR-RELATED"/>
    <property type="match status" value="1"/>
</dbReference>
<dbReference type="InterPro" id="IPR005225">
    <property type="entry name" value="Small_GTP-bd"/>
</dbReference>
<dbReference type="PROSITE" id="PS51417">
    <property type="entry name" value="ARF"/>
    <property type="match status" value="1"/>
</dbReference>
<keyword evidence="2 3" id="KW-0342">GTP-binding</keyword>
<dbReference type="OrthoDB" id="2011769at2759"/>
<accession>A0A4T0D2B5</accession>
<dbReference type="NCBIfam" id="TIGR00231">
    <property type="entry name" value="small_GTP"/>
    <property type="match status" value="1"/>
</dbReference>
<organism evidence="7 8">
    <name type="scientific">Aureobasidium pullulans</name>
    <name type="common">Black yeast</name>
    <name type="synonym">Pullularia pullulans</name>
    <dbReference type="NCBI Taxonomy" id="5580"/>
    <lineage>
        <taxon>Eukaryota</taxon>
        <taxon>Fungi</taxon>
        <taxon>Dikarya</taxon>
        <taxon>Ascomycota</taxon>
        <taxon>Pezizomycotina</taxon>
        <taxon>Dothideomycetes</taxon>
        <taxon>Dothideomycetidae</taxon>
        <taxon>Dothideales</taxon>
        <taxon>Saccotheciaceae</taxon>
        <taxon>Aureobasidium</taxon>
    </lineage>
</organism>
<dbReference type="Proteomes" id="UP000310687">
    <property type="component" value="Unassembled WGS sequence"/>
</dbReference>
<evidence type="ECO:0000256" key="6">
    <source>
        <dbReference type="SAM" id="MobiDB-lite"/>
    </source>
</evidence>
<evidence type="ECO:0000256" key="4">
    <source>
        <dbReference type="PIRSR" id="PIRSR606689-2"/>
    </source>
</evidence>
<keyword evidence="1 3" id="KW-0547">Nucleotide-binding</keyword>
<proteinExistence type="inferred from homology"/>
<comment type="similarity">
    <text evidence="5">Belongs to the small GTPase superfamily. Arf family.</text>
</comment>
<gene>
    <name evidence="7" type="ORF">D6D22_03327</name>
</gene>
<evidence type="ECO:0000313" key="7">
    <source>
        <dbReference type="EMBL" id="THW45961.1"/>
    </source>
</evidence>
<dbReference type="CDD" id="cd04151">
    <property type="entry name" value="Arl1"/>
    <property type="match status" value="1"/>
</dbReference>